<gene>
    <name evidence="1" type="ORF">PR002_g4729</name>
</gene>
<evidence type="ECO:0000313" key="1">
    <source>
        <dbReference type="EMBL" id="KAE9040896.1"/>
    </source>
</evidence>
<comment type="caution">
    <text evidence="1">The sequence shown here is derived from an EMBL/GenBank/DDBJ whole genome shotgun (WGS) entry which is preliminary data.</text>
</comment>
<accession>A0A6A3NKG9</accession>
<proteinExistence type="predicted"/>
<reference evidence="1 2" key="1">
    <citation type="submission" date="2018-09" db="EMBL/GenBank/DDBJ databases">
        <title>Genomic investigation of the strawberry pathogen Phytophthora fragariae indicates pathogenicity is determined by transcriptional variation in three key races.</title>
        <authorList>
            <person name="Adams T.M."/>
            <person name="Armitage A.D."/>
            <person name="Sobczyk M.K."/>
            <person name="Bates H.J."/>
            <person name="Dunwell J.M."/>
            <person name="Nellist C.F."/>
            <person name="Harrison R.J."/>
        </authorList>
    </citation>
    <scope>NUCLEOTIDE SEQUENCE [LARGE SCALE GENOMIC DNA]</scope>
    <source>
        <strain evidence="1 2">SCRP324</strain>
    </source>
</reference>
<name>A0A6A3NKG9_9STRA</name>
<protein>
    <submittedName>
        <fullName evidence="1">Uncharacterized protein</fullName>
    </submittedName>
</protein>
<dbReference type="AlphaFoldDB" id="A0A6A3NKG9"/>
<dbReference type="EMBL" id="QXFU01000190">
    <property type="protein sequence ID" value="KAE9040896.1"/>
    <property type="molecule type" value="Genomic_DNA"/>
</dbReference>
<evidence type="ECO:0000313" key="2">
    <source>
        <dbReference type="Proteomes" id="UP000435112"/>
    </source>
</evidence>
<organism evidence="1 2">
    <name type="scientific">Phytophthora rubi</name>
    <dbReference type="NCBI Taxonomy" id="129364"/>
    <lineage>
        <taxon>Eukaryota</taxon>
        <taxon>Sar</taxon>
        <taxon>Stramenopiles</taxon>
        <taxon>Oomycota</taxon>
        <taxon>Peronosporomycetes</taxon>
        <taxon>Peronosporales</taxon>
        <taxon>Peronosporaceae</taxon>
        <taxon>Phytophthora</taxon>
    </lineage>
</organism>
<dbReference type="Proteomes" id="UP000435112">
    <property type="component" value="Unassembled WGS sequence"/>
</dbReference>
<sequence>MKLHKRRVARVGVNMTQGTQGVSQVFLCDCEDVVEEGQVTWKVCVVPGTEISLRNHKTDKVKMSSTDINRYLSDRHGLISSANKIYSTAGVGHDIGSADQNLLGHILSG</sequence>